<gene>
    <name evidence="1" type="ORF">ANN_25676</name>
</gene>
<evidence type="ECO:0000313" key="1">
    <source>
        <dbReference type="EMBL" id="KAJ4428683.1"/>
    </source>
</evidence>
<protein>
    <submittedName>
        <fullName evidence="1">Uncharacterized protein</fullName>
    </submittedName>
</protein>
<organism evidence="1 2">
    <name type="scientific">Periplaneta americana</name>
    <name type="common">American cockroach</name>
    <name type="synonym">Blatta americana</name>
    <dbReference type="NCBI Taxonomy" id="6978"/>
    <lineage>
        <taxon>Eukaryota</taxon>
        <taxon>Metazoa</taxon>
        <taxon>Ecdysozoa</taxon>
        <taxon>Arthropoda</taxon>
        <taxon>Hexapoda</taxon>
        <taxon>Insecta</taxon>
        <taxon>Pterygota</taxon>
        <taxon>Neoptera</taxon>
        <taxon>Polyneoptera</taxon>
        <taxon>Dictyoptera</taxon>
        <taxon>Blattodea</taxon>
        <taxon>Blattoidea</taxon>
        <taxon>Blattidae</taxon>
        <taxon>Blattinae</taxon>
        <taxon>Periplaneta</taxon>
    </lineage>
</organism>
<keyword evidence="2" id="KW-1185">Reference proteome</keyword>
<dbReference type="EMBL" id="JAJSOF020000036">
    <property type="protein sequence ID" value="KAJ4428683.1"/>
    <property type="molecule type" value="Genomic_DNA"/>
</dbReference>
<proteinExistence type="predicted"/>
<evidence type="ECO:0000313" key="2">
    <source>
        <dbReference type="Proteomes" id="UP001148838"/>
    </source>
</evidence>
<comment type="caution">
    <text evidence="1">The sequence shown here is derived from an EMBL/GenBank/DDBJ whole genome shotgun (WGS) entry which is preliminary data.</text>
</comment>
<accession>A0ABQ8S3U6</accession>
<name>A0ABQ8S3U6_PERAM</name>
<dbReference type="Proteomes" id="UP001148838">
    <property type="component" value="Unassembled WGS sequence"/>
</dbReference>
<sequence length="134" mass="15068">MNDHPTRLEASKIQRSITGTFRDFSDENVKECGNKRTRVECARTCVAAVFLRNGSSRDSKSHAGTLEFCVNRCTQCGVITYRDTCMQRGTAATGFSGARRRGQFCSSDPRTLRSNGTHLRCRPTLQCHEERKDT</sequence>
<reference evidence="1 2" key="1">
    <citation type="journal article" date="2022" name="Allergy">
        <title>Genome assembly and annotation of Periplaneta americana reveal a comprehensive cockroach allergen profile.</title>
        <authorList>
            <person name="Wang L."/>
            <person name="Xiong Q."/>
            <person name="Saelim N."/>
            <person name="Wang L."/>
            <person name="Nong W."/>
            <person name="Wan A.T."/>
            <person name="Shi M."/>
            <person name="Liu X."/>
            <person name="Cao Q."/>
            <person name="Hui J.H.L."/>
            <person name="Sookrung N."/>
            <person name="Leung T.F."/>
            <person name="Tungtrongchitr A."/>
            <person name="Tsui S.K.W."/>
        </authorList>
    </citation>
    <scope>NUCLEOTIDE SEQUENCE [LARGE SCALE GENOMIC DNA]</scope>
    <source>
        <strain evidence="1">PWHHKU_190912</strain>
    </source>
</reference>